<accession>A0A2C9V1P5</accession>
<protein>
    <submittedName>
        <fullName evidence="2">Uncharacterized protein</fullName>
    </submittedName>
</protein>
<name>A0A2C9V1P5_MANES</name>
<gene>
    <name evidence="2" type="ORF">MANES_11G104000</name>
</gene>
<dbReference type="EMBL" id="CM004397">
    <property type="protein sequence ID" value="OAY37466.1"/>
    <property type="molecule type" value="Genomic_DNA"/>
</dbReference>
<evidence type="ECO:0000313" key="2">
    <source>
        <dbReference type="EMBL" id="OAY37466.1"/>
    </source>
</evidence>
<feature type="compositionally biased region" description="Low complexity" evidence="1">
    <location>
        <begin position="60"/>
        <end position="69"/>
    </location>
</feature>
<feature type="compositionally biased region" description="Basic and acidic residues" evidence="1">
    <location>
        <begin position="32"/>
        <end position="46"/>
    </location>
</feature>
<organism evidence="2">
    <name type="scientific">Manihot esculenta</name>
    <name type="common">Cassava</name>
    <name type="synonym">Jatropha manihot</name>
    <dbReference type="NCBI Taxonomy" id="3983"/>
    <lineage>
        <taxon>Eukaryota</taxon>
        <taxon>Viridiplantae</taxon>
        <taxon>Streptophyta</taxon>
        <taxon>Embryophyta</taxon>
        <taxon>Tracheophyta</taxon>
        <taxon>Spermatophyta</taxon>
        <taxon>Magnoliopsida</taxon>
        <taxon>eudicotyledons</taxon>
        <taxon>Gunneridae</taxon>
        <taxon>Pentapetalae</taxon>
        <taxon>rosids</taxon>
        <taxon>fabids</taxon>
        <taxon>Malpighiales</taxon>
        <taxon>Euphorbiaceae</taxon>
        <taxon>Crotonoideae</taxon>
        <taxon>Manihoteae</taxon>
        <taxon>Manihot</taxon>
    </lineage>
</organism>
<dbReference type="AlphaFoldDB" id="A0A2C9V1P5"/>
<sequence length="78" mass="8467">MSAAPLSLFLSVSSPLTPTTTVTIGGSKLHRKMSDERRPSRSHDQRPTAVAAAEEPHTQGGSFFGRFRPFPMPDPCDL</sequence>
<proteinExistence type="predicted"/>
<reference evidence="2" key="1">
    <citation type="submission" date="2016-02" db="EMBL/GenBank/DDBJ databases">
        <title>WGS assembly of Manihot esculenta.</title>
        <authorList>
            <person name="Bredeson J.V."/>
            <person name="Prochnik S.E."/>
            <person name="Lyons J.B."/>
            <person name="Schmutz J."/>
            <person name="Grimwood J."/>
            <person name="Vrebalov J."/>
            <person name="Bart R.S."/>
            <person name="Amuge T."/>
            <person name="Ferguson M.E."/>
            <person name="Green R."/>
            <person name="Putnam N."/>
            <person name="Stites J."/>
            <person name="Rounsley S."/>
            <person name="Rokhsar D.S."/>
        </authorList>
    </citation>
    <scope>NUCLEOTIDE SEQUENCE [LARGE SCALE GENOMIC DNA]</scope>
    <source>
        <tissue evidence="2">Leaf</tissue>
    </source>
</reference>
<evidence type="ECO:0000256" key="1">
    <source>
        <dbReference type="SAM" id="MobiDB-lite"/>
    </source>
</evidence>
<feature type="region of interest" description="Disordered" evidence="1">
    <location>
        <begin position="17"/>
        <end position="78"/>
    </location>
</feature>